<comment type="caution">
    <text evidence="1">Lacks conserved residue(s) required for the propagation of feature annotation.</text>
</comment>
<feature type="binding site" evidence="1">
    <location>
        <position position="422"/>
    </location>
    <ligand>
        <name>Zn(2+)</name>
        <dbReference type="ChEBI" id="CHEBI:29105"/>
        <note>catalytic</note>
    </ligand>
</feature>
<reference evidence="4 5" key="1">
    <citation type="submission" date="2019-01" db="EMBL/GenBank/DDBJ databases">
        <title>A draft genome assembly of the solar-powered sea slug Elysia chlorotica.</title>
        <authorList>
            <person name="Cai H."/>
            <person name="Li Q."/>
            <person name="Fang X."/>
            <person name="Li J."/>
            <person name="Curtis N.E."/>
            <person name="Altenburger A."/>
            <person name="Shibata T."/>
            <person name="Feng M."/>
            <person name="Maeda T."/>
            <person name="Schwartz J.A."/>
            <person name="Shigenobu S."/>
            <person name="Lundholm N."/>
            <person name="Nishiyama T."/>
            <person name="Yang H."/>
            <person name="Hasebe M."/>
            <person name="Li S."/>
            <person name="Pierce S.K."/>
            <person name="Wang J."/>
        </authorList>
    </citation>
    <scope>NUCLEOTIDE SEQUENCE [LARGE SCALE GENOMIC DNA]</scope>
    <source>
        <strain evidence="4">EC2010</strain>
        <tissue evidence="4">Whole organism of an adult</tissue>
    </source>
</reference>
<dbReference type="AlphaFoldDB" id="A0A3S0ZVV9"/>
<keyword evidence="1" id="KW-0862">Zinc</keyword>
<protein>
    <recommendedName>
        <fullName evidence="3">Peptidase M12B domain-containing protein</fullName>
    </recommendedName>
</protein>
<evidence type="ECO:0000259" key="3">
    <source>
        <dbReference type="PROSITE" id="PS50215"/>
    </source>
</evidence>
<dbReference type="Gene3D" id="3.40.390.10">
    <property type="entry name" value="Collagenase (Catalytic Domain)"/>
    <property type="match status" value="1"/>
</dbReference>
<feature type="active site" evidence="1">
    <location>
        <position position="413"/>
    </location>
</feature>
<dbReference type="InterPro" id="IPR001590">
    <property type="entry name" value="Peptidase_M12B"/>
</dbReference>
<dbReference type="GO" id="GO:0006509">
    <property type="term" value="P:membrane protein ectodomain proteolysis"/>
    <property type="evidence" value="ECO:0007669"/>
    <property type="project" value="TreeGrafter"/>
</dbReference>
<name>A0A3S0ZVV9_ELYCH</name>
<organism evidence="4 5">
    <name type="scientific">Elysia chlorotica</name>
    <name type="common">Eastern emerald elysia</name>
    <name type="synonym">Sea slug</name>
    <dbReference type="NCBI Taxonomy" id="188477"/>
    <lineage>
        <taxon>Eukaryota</taxon>
        <taxon>Metazoa</taxon>
        <taxon>Spiralia</taxon>
        <taxon>Lophotrochozoa</taxon>
        <taxon>Mollusca</taxon>
        <taxon>Gastropoda</taxon>
        <taxon>Heterobranchia</taxon>
        <taxon>Euthyneura</taxon>
        <taxon>Panpulmonata</taxon>
        <taxon>Sacoglossa</taxon>
        <taxon>Placobranchoidea</taxon>
        <taxon>Plakobranchidae</taxon>
        <taxon>Elysia</taxon>
    </lineage>
</organism>
<dbReference type="Proteomes" id="UP000271974">
    <property type="component" value="Unassembled WGS sequence"/>
</dbReference>
<feature type="chain" id="PRO_5018703294" description="Peptidase M12B domain-containing protein" evidence="2">
    <location>
        <begin position="31"/>
        <end position="470"/>
    </location>
</feature>
<dbReference type="InterPro" id="IPR024079">
    <property type="entry name" value="MetalloPept_cat_dom_sf"/>
</dbReference>
<dbReference type="SUPFAM" id="SSF55486">
    <property type="entry name" value="Metalloproteases ('zincins'), catalytic domain"/>
    <property type="match status" value="1"/>
</dbReference>
<keyword evidence="5" id="KW-1185">Reference proteome</keyword>
<evidence type="ECO:0000256" key="2">
    <source>
        <dbReference type="SAM" id="SignalP"/>
    </source>
</evidence>
<keyword evidence="2" id="KW-0732">Signal</keyword>
<sequence>MRMSSPAAHPLGSAGHWLTIALCLVSAADGLMRTLMDHTEDLETVYINHVTSRHRDKRSANQSPNELHVTFTAQNQPIRLRLKRHAAHTSLPVYTLRQGQAVKKTLEDTPRISFYHDSNHGATFIYTRNRNSSRPFDLDGSMFINGLEYILTPNHLVTWVGGGGAAHSLRRLNSKLSFGHDGIDTRGILWYLLDMPELRPNIDPYTRLASQLRTAQRRDRRLREENKDVGHWGLSTHGFRQKRQASNPAVHYIELSMIADYAVWKRFLRFTSGNEEQAFKELQQYYLFMAVMMDVRYRSVKEVDPRLDIRITPVSLIVTDVQEEALWTEKYRVGRSFVQSINSLYALREWVRRGSGVPRADHTMLFSGYDLLGGRSDSSTIGVAFIGTACTHNSVSLIEEYFTGTSGTVSAHELGHSLDAEHDANYRSCSDLSANVMSTQAVFPKEPRLVSNPWKFSSCSVDAFGAFLET</sequence>
<dbReference type="GO" id="GO:0046872">
    <property type="term" value="F:metal ion binding"/>
    <property type="evidence" value="ECO:0007669"/>
    <property type="project" value="UniProtKB-KW"/>
</dbReference>
<dbReference type="OrthoDB" id="6160558at2759"/>
<evidence type="ECO:0000313" key="5">
    <source>
        <dbReference type="Proteomes" id="UP000271974"/>
    </source>
</evidence>
<gene>
    <name evidence="4" type="ORF">EGW08_004177</name>
</gene>
<keyword evidence="1" id="KW-0479">Metal-binding</keyword>
<dbReference type="Pfam" id="PF01421">
    <property type="entry name" value="Reprolysin"/>
    <property type="match status" value="1"/>
</dbReference>
<evidence type="ECO:0000313" key="4">
    <source>
        <dbReference type="EMBL" id="RUS88011.1"/>
    </source>
</evidence>
<dbReference type="PANTHER" id="PTHR11905">
    <property type="entry name" value="ADAM A DISINTEGRIN AND METALLOPROTEASE DOMAIN"/>
    <property type="match status" value="1"/>
</dbReference>
<accession>A0A3S0ZVV9</accession>
<dbReference type="PROSITE" id="PS50215">
    <property type="entry name" value="ADAM_MEPRO"/>
    <property type="match status" value="1"/>
</dbReference>
<feature type="domain" description="Peptidase M12B" evidence="3">
    <location>
        <begin position="251"/>
        <end position="470"/>
    </location>
</feature>
<evidence type="ECO:0000256" key="1">
    <source>
        <dbReference type="PROSITE-ProRule" id="PRU00276"/>
    </source>
</evidence>
<comment type="caution">
    <text evidence="4">The sequence shown here is derived from an EMBL/GenBank/DDBJ whole genome shotgun (WGS) entry which is preliminary data.</text>
</comment>
<dbReference type="EMBL" id="RQTK01000094">
    <property type="protein sequence ID" value="RUS88011.1"/>
    <property type="molecule type" value="Genomic_DNA"/>
</dbReference>
<dbReference type="PANTHER" id="PTHR11905:SF249">
    <property type="entry name" value="SOL NARAE, ISOFORM C"/>
    <property type="match status" value="1"/>
</dbReference>
<feature type="signal peptide" evidence="2">
    <location>
        <begin position="1"/>
        <end position="30"/>
    </location>
</feature>
<dbReference type="GO" id="GO:0004222">
    <property type="term" value="F:metalloendopeptidase activity"/>
    <property type="evidence" value="ECO:0007669"/>
    <property type="project" value="InterPro"/>
</dbReference>
<feature type="binding site" evidence="1">
    <location>
        <position position="416"/>
    </location>
    <ligand>
        <name>Zn(2+)</name>
        <dbReference type="ChEBI" id="CHEBI:29105"/>
        <note>catalytic</note>
    </ligand>
</feature>
<proteinExistence type="predicted"/>
<feature type="binding site" evidence="1">
    <location>
        <position position="412"/>
    </location>
    <ligand>
        <name>Zn(2+)</name>
        <dbReference type="ChEBI" id="CHEBI:29105"/>
        <note>catalytic</note>
    </ligand>
</feature>